<feature type="transmembrane region" description="Helical" evidence="1">
    <location>
        <begin position="78"/>
        <end position="100"/>
    </location>
</feature>
<protein>
    <submittedName>
        <fullName evidence="3">Acyltransferase</fullName>
    </submittedName>
</protein>
<evidence type="ECO:0000256" key="1">
    <source>
        <dbReference type="SAM" id="Phobius"/>
    </source>
</evidence>
<proteinExistence type="predicted"/>
<reference evidence="3 4" key="1">
    <citation type="journal article" date="2022" name="Front. Microbiol.">
        <title>Commensal bacteria contribute to the growth of multidrug-resistant Avibacterium paragallinarum in chickens.</title>
        <authorList>
            <person name="Zhu J."/>
            <person name="Chen Y."/>
            <person name="Wu Y."/>
            <person name="Wang Y."/>
            <person name="Zhu K."/>
        </authorList>
    </citation>
    <scope>NUCLEOTIDE SEQUENCE [LARGE SCALE GENOMIC DNA]</scope>
    <source>
        <strain evidence="3 4">AV12</strain>
    </source>
</reference>
<dbReference type="PANTHER" id="PTHR23028:SF134">
    <property type="entry name" value="PUTATIVE (AFU_ORTHOLOGUE AFUA_4G08520)-RELATED"/>
    <property type="match status" value="1"/>
</dbReference>
<evidence type="ECO:0000259" key="2">
    <source>
        <dbReference type="Pfam" id="PF01757"/>
    </source>
</evidence>
<keyword evidence="1" id="KW-0812">Transmembrane</keyword>
<dbReference type="PANTHER" id="PTHR23028">
    <property type="entry name" value="ACETYLTRANSFERASE"/>
    <property type="match status" value="1"/>
</dbReference>
<feature type="transmembrane region" description="Helical" evidence="1">
    <location>
        <begin position="189"/>
        <end position="211"/>
    </location>
</feature>
<evidence type="ECO:0000313" key="3">
    <source>
        <dbReference type="EMBL" id="MEE6112027.1"/>
    </source>
</evidence>
<sequence length="235" mass="26528">MKGHIYAFDSLRGIFAIFVAYSHFLGSLYGWVDYPFKGAFLAVDFFFILSGVVLTLAYKEKFLTGKLDFSDFMLIRLFRLYPLHVITMILTAIAMSFSIINGSFSLDKLPFDDVLDHTILNLLLLNGIGIPPLGWSFNEPSWSISVEYWVGCLLLPIILNVKVEYKILLAFIFYSFLFYVGGLPQNNNVFGFINISILRGVAAFLLGNVIYEISLKKDNKKTLMNDKLIIVKGGG</sequence>
<feature type="transmembrane region" description="Helical" evidence="1">
    <location>
        <begin position="38"/>
        <end position="58"/>
    </location>
</feature>
<dbReference type="RefSeq" id="WP_194750506.1">
    <property type="nucleotide sequence ID" value="NZ_JACEWB010000003.1"/>
</dbReference>
<feature type="transmembrane region" description="Helical" evidence="1">
    <location>
        <begin position="167"/>
        <end position="183"/>
    </location>
</feature>
<dbReference type="Proteomes" id="UP001352533">
    <property type="component" value="Unassembled WGS sequence"/>
</dbReference>
<gene>
    <name evidence="3" type="ORF">M5S25_02230</name>
</gene>
<dbReference type="InterPro" id="IPR050879">
    <property type="entry name" value="Acyltransferase_3"/>
</dbReference>
<comment type="caution">
    <text evidence="3">The sequence shown here is derived from an EMBL/GenBank/DDBJ whole genome shotgun (WGS) entry which is preliminary data.</text>
</comment>
<dbReference type="EMBL" id="JAMDKS010000003">
    <property type="protein sequence ID" value="MEE6112027.1"/>
    <property type="molecule type" value="Genomic_DNA"/>
</dbReference>
<feature type="transmembrane region" description="Helical" evidence="1">
    <location>
        <begin position="12"/>
        <end position="32"/>
    </location>
</feature>
<keyword evidence="1" id="KW-0472">Membrane</keyword>
<feature type="domain" description="Acyltransferase 3" evidence="2">
    <location>
        <begin position="5"/>
        <end position="216"/>
    </location>
</feature>
<organism evidence="3 4">
    <name type="scientific">Avibacterium paragallinarum</name>
    <name type="common">Haemophilus gallinarum</name>
    <dbReference type="NCBI Taxonomy" id="728"/>
    <lineage>
        <taxon>Bacteria</taxon>
        <taxon>Pseudomonadati</taxon>
        <taxon>Pseudomonadota</taxon>
        <taxon>Gammaproteobacteria</taxon>
        <taxon>Pasteurellales</taxon>
        <taxon>Pasteurellaceae</taxon>
        <taxon>Avibacterium</taxon>
    </lineage>
</organism>
<dbReference type="Pfam" id="PF01757">
    <property type="entry name" value="Acyl_transf_3"/>
    <property type="match status" value="1"/>
</dbReference>
<keyword evidence="3" id="KW-0808">Transferase</keyword>
<dbReference type="GO" id="GO:0016746">
    <property type="term" value="F:acyltransferase activity"/>
    <property type="evidence" value="ECO:0007669"/>
    <property type="project" value="UniProtKB-KW"/>
</dbReference>
<accession>A0ABU7QML1</accession>
<keyword evidence="4" id="KW-1185">Reference proteome</keyword>
<keyword evidence="1" id="KW-1133">Transmembrane helix</keyword>
<name>A0ABU7QML1_AVIPA</name>
<dbReference type="InterPro" id="IPR002656">
    <property type="entry name" value="Acyl_transf_3_dom"/>
</dbReference>
<feature type="transmembrane region" description="Helical" evidence="1">
    <location>
        <begin position="142"/>
        <end position="160"/>
    </location>
</feature>
<evidence type="ECO:0000313" key="4">
    <source>
        <dbReference type="Proteomes" id="UP001352533"/>
    </source>
</evidence>
<keyword evidence="3" id="KW-0012">Acyltransferase</keyword>